<keyword evidence="6" id="KW-1185">Reference proteome</keyword>
<feature type="transmembrane region" description="Helical" evidence="2">
    <location>
        <begin position="566"/>
        <end position="587"/>
    </location>
</feature>
<dbReference type="Pfam" id="PF04602">
    <property type="entry name" value="Arabinose_trans"/>
    <property type="match status" value="1"/>
</dbReference>
<feature type="transmembrane region" description="Helical" evidence="2">
    <location>
        <begin position="246"/>
        <end position="266"/>
    </location>
</feature>
<dbReference type="KEGG" id="aab:A4R43_08000"/>
<evidence type="ECO:0000259" key="3">
    <source>
        <dbReference type="Pfam" id="PF04602"/>
    </source>
</evidence>
<organism evidence="5 6">
    <name type="scientific">Amycolatopsis albispora</name>
    <dbReference type="NCBI Taxonomy" id="1804986"/>
    <lineage>
        <taxon>Bacteria</taxon>
        <taxon>Bacillati</taxon>
        <taxon>Actinomycetota</taxon>
        <taxon>Actinomycetes</taxon>
        <taxon>Pseudonocardiales</taxon>
        <taxon>Pseudonocardiaceae</taxon>
        <taxon>Amycolatopsis</taxon>
    </lineage>
</organism>
<reference evidence="5 6" key="1">
    <citation type="submission" date="2016-04" db="EMBL/GenBank/DDBJ databases">
        <title>Complete genome sequence and analysis of deep-sea sediment isolate, Amycolatopsis sp. WP1.</title>
        <authorList>
            <person name="Wang H."/>
            <person name="Chen S."/>
            <person name="Wu Q."/>
        </authorList>
    </citation>
    <scope>NUCLEOTIDE SEQUENCE [LARGE SCALE GENOMIC DNA]</scope>
    <source>
        <strain evidence="5 6">WP1</strain>
    </source>
</reference>
<keyword evidence="2" id="KW-0812">Transmembrane</keyword>
<feature type="domain" description="Arabinofuranosyltransferase central" evidence="3">
    <location>
        <begin position="206"/>
        <end position="658"/>
    </location>
</feature>
<dbReference type="InterPro" id="IPR040920">
    <property type="entry name" value="Arabino_trans_N"/>
</dbReference>
<feature type="transmembrane region" description="Helical" evidence="2">
    <location>
        <begin position="515"/>
        <end position="531"/>
    </location>
</feature>
<dbReference type="GO" id="GO:0052636">
    <property type="term" value="F:arabinosyltransferase activity"/>
    <property type="evidence" value="ECO:0007669"/>
    <property type="project" value="InterPro"/>
</dbReference>
<dbReference type="Pfam" id="PF17689">
    <property type="entry name" value="Arabino_trans_N"/>
    <property type="match status" value="1"/>
</dbReference>
<evidence type="ECO:0000256" key="1">
    <source>
        <dbReference type="SAM" id="MobiDB-lite"/>
    </source>
</evidence>
<dbReference type="InterPro" id="IPR027451">
    <property type="entry name" value="EmbABC_dom1"/>
</dbReference>
<evidence type="ECO:0008006" key="7">
    <source>
        <dbReference type="Google" id="ProtNLM"/>
    </source>
</evidence>
<dbReference type="Gene3D" id="2.60.120.610">
    <property type="entry name" value="arabinofuranosyltransferase like domain"/>
    <property type="match status" value="1"/>
</dbReference>
<feature type="transmembrane region" description="Helical" evidence="2">
    <location>
        <begin position="599"/>
        <end position="617"/>
    </location>
</feature>
<feature type="transmembrane region" description="Helical" evidence="2">
    <location>
        <begin position="637"/>
        <end position="662"/>
    </location>
</feature>
<name>A0A344L349_9PSEU</name>
<evidence type="ECO:0000259" key="4">
    <source>
        <dbReference type="Pfam" id="PF17689"/>
    </source>
</evidence>
<dbReference type="EMBL" id="CP015163">
    <property type="protein sequence ID" value="AXB42473.1"/>
    <property type="molecule type" value="Genomic_DNA"/>
</dbReference>
<dbReference type="OrthoDB" id="3588137at2"/>
<dbReference type="Gene3D" id="3.40.190.160">
    <property type="match status" value="1"/>
</dbReference>
<feature type="transmembrane region" description="Helical" evidence="2">
    <location>
        <begin position="683"/>
        <end position="703"/>
    </location>
</feature>
<accession>A0A344L349</accession>
<feature type="transmembrane region" description="Helical" evidence="2">
    <location>
        <begin position="445"/>
        <end position="464"/>
    </location>
</feature>
<feature type="domain" description="Arabinosyltransferas concanavalin like" evidence="4">
    <location>
        <begin position="51"/>
        <end position="202"/>
    </location>
</feature>
<sequence length="879" mass="93249">MGMASATAPEVTRADEPRTRTRRRSFPRWWPALPLATIAFALAIPFAPVKAEQVEVSWPRAGQPAHSSVAMFLPYRPLSLDVTVGCTAVTAAAPGATTTAFSTFPADSADARQGLALQIRDRQLVGVFDDREYPLGPVPPGGCEYRVHAEGNELRLAVSSPTGERELVRAEALVPQVVAFVTDLPAGGSAGAVSARAQADARFQTSPTPLKVVLMAGFAIGALGCVVAGFRIFGQRRGDPGTKLPWRADAVWTGLVGAGIAVWGVLGPQTVDDGWFLGMHRNLEASGFAGDYYMALNAAETPAILLQYLFAPLFQVSWAPLMTRVPAMVAGLAIWLLVLGITRLLRRYTEAPRVPTALLAAAFAVVWMSSGVGLRPEPFVVLCTGISAYTAVRARLGGNPGWLVVGGLAAGACFAVTSTGMLALIPLVVGVLFTAGRSLGTQRTVVLLALVAAAVAVASPLVFLNSGIGGFADSAGARYWYGAAQSWYGEFSRYQMLLGGVPEDFSFEQHPARRLPVLLSIALLVIVVVLSPRHQPGHTFSGVFSWPFAWLGLGLAALLLTPTKIASHFSALDFFSALVIAYGLAALPRAFARERAGWVIRFSALFIITVVLSLVWYGPNSWWAYHRFGMPFLDQHLAGGLLASPAVLVLGGGAVAGAFLLWQKHSGRRGADAQPWHTRLAGWTALVIAGGSVVVMPVALVALHGKAALNQHTTGSWSPVHTNLASITGQTCGAADAVRLGDGSTLTERIGQASGPALVDWPISVWYPCARLPVLADGLVEPPALLLRAPHQYGYHGDLTRSYRPHGGAFAPLESVATYRETPAALTGHADPAAWGTLSEVHYRYPTDGFDKQVTTTTKPGWWRGPTYASEDYTGQPAP</sequence>
<dbReference type="AlphaFoldDB" id="A0A344L349"/>
<evidence type="ECO:0000313" key="6">
    <source>
        <dbReference type="Proteomes" id="UP000250434"/>
    </source>
</evidence>
<gene>
    <name evidence="5" type="ORF">A4R43_08000</name>
</gene>
<dbReference type="Proteomes" id="UP000250434">
    <property type="component" value="Chromosome"/>
</dbReference>
<feature type="transmembrane region" description="Helical" evidence="2">
    <location>
        <begin position="325"/>
        <end position="345"/>
    </location>
</feature>
<dbReference type="GO" id="GO:0071766">
    <property type="term" value="P:Actinobacterium-type cell wall biogenesis"/>
    <property type="evidence" value="ECO:0007669"/>
    <property type="project" value="InterPro"/>
</dbReference>
<dbReference type="InterPro" id="IPR007680">
    <property type="entry name" value="Arabino_trans_central"/>
</dbReference>
<feature type="transmembrane region" description="Helical" evidence="2">
    <location>
        <begin position="402"/>
        <end position="433"/>
    </location>
</feature>
<evidence type="ECO:0000313" key="5">
    <source>
        <dbReference type="EMBL" id="AXB42473.1"/>
    </source>
</evidence>
<keyword evidence="2" id="KW-1133">Transmembrane helix</keyword>
<feature type="region of interest" description="Disordered" evidence="1">
    <location>
        <begin position="1"/>
        <end position="23"/>
    </location>
</feature>
<protein>
    <recommendedName>
        <fullName evidence="7">Arabinosyltransferase</fullName>
    </recommendedName>
</protein>
<evidence type="ECO:0000256" key="2">
    <source>
        <dbReference type="SAM" id="Phobius"/>
    </source>
</evidence>
<proteinExistence type="predicted"/>
<feature type="transmembrane region" description="Helical" evidence="2">
    <location>
        <begin position="357"/>
        <end position="374"/>
    </location>
</feature>
<keyword evidence="2" id="KW-0472">Membrane</keyword>
<feature type="transmembrane region" description="Helical" evidence="2">
    <location>
        <begin position="543"/>
        <end position="560"/>
    </location>
</feature>
<feature type="transmembrane region" description="Helical" evidence="2">
    <location>
        <begin position="212"/>
        <end position="234"/>
    </location>
</feature>